<gene>
    <name evidence="3" type="ORF">CYMTET_2566</name>
    <name evidence="2" type="ORF">CYMTET_6664</name>
</gene>
<dbReference type="EMBL" id="LGRX02001654">
    <property type="protein sequence ID" value="KAK3285746.1"/>
    <property type="molecule type" value="Genomic_DNA"/>
</dbReference>
<keyword evidence="1" id="KW-1133">Transmembrane helix</keyword>
<dbReference type="Proteomes" id="UP001190700">
    <property type="component" value="Unassembled WGS sequence"/>
</dbReference>
<keyword evidence="1" id="KW-0472">Membrane</keyword>
<dbReference type="AlphaFoldDB" id="A0AAE0H4W6"/>
<keyword evidence="4" id="KW-1185">Reference proteome</keyword>
<sequence length="260" mass="29628">MARKWKTRWKCLAHAAEHLPYHFASDILASNRDAHQVIDSTPVASGASSIPSEHGPVDDLDESDKLIVKTIRKQYFSMWMLRNNYHRLWNLILFLVLYLSWTWEQKGAYSNRQVVASIEKVFPPRDDTNLLTKTMHNVDDVMYWLGKQVDSLWKDPFCGDGVCEPPHEFPALGELGCKADCGVAQEAVKVILKLEADFTARTIKHVRSADIMGKVAWNLCLVDTQRIKAGLENPCLYRNAQKFKRVKQTITRSISLVAGE</sequence>
<evidence type="ECO:0000313" key="2">
    <source>
        <dbReference type="EMBL" id="KAK3285746.1"/>
    </source>
</evidence>
<protein>
    <submittedName>
        <fullName evidence="3">Uncharacterized protein</fullName>
    </submittedName>
</protein>
<keyword evidence="1" id="KW-0812">Transmembrane</keyword>
<organism evidence="3 4">
    <name type="scientific">Cymbomonas tetramitiformis</name>
    <dbReference type="NCBI Taxonomy" id="36881"/>
    <lineage>
        <taxon>Eukaryota</taxon>
        <taxon>Viridiplantae</taxon>
        <taxon>Chlorophyta</taxon>
        <taxon>Pyramimonadophyceae</taxon>
        <taxon>Pyramimonadales</taxon>
        <taxon>Pyramimonadaceae</taxon>
        <taxon>Cymbomonas</taxon>
    </lineage>
</organism>
<proteinExistence type="predicted"/>
<feature type="transmembrane region" description="Helical" evidence="1">
    <location>
        <begin position="87"/>
        <end position="103"/>
    </location>
</feature>
<accession>A0AAE0H4W6</accession>
<name>A0AAE0H4W6_9CHLO</name>
<evidence type="ECO:0000313" key="4">
    <source>
        <dbReference type="Proteomes" id="UP001190700"/>
    </source>
</evidence>
<dbReference type="EMBL" id="LGRX02000007">
    <property type="protein sequence ID" value="KAK3289963.1"/>
    <property type="molecule type" value="Genomic_DNA"/>
</dbReference>
<comment type="caution">
    <text evidence="3">The sequence shown here is derived from an EMBL/GenBank/DDBJ whole genome shotgun (WGS) entry which is preliminary data.</text>
</comment>
<reference evidence="3 4" key="1">
    <citation type="journal article" date="2015" name="Genome Biol. Evol.">
        <title>Comparative Genomics of a Bacterivorous Green Alga Reveals Evolutionary Causalities and Consequences of Phago-Mixotrophic Mode of Nutrition.</title>
        <authorList>
            <person name="Burns J.A."/>
            <person name="Paasch A."/>
            <person name="Narechania A."/>
            <person name="Kim E."/>
        </authorList>
    </citation>
    <scope>NUCLEOTIDE SEQUENCE [LARGE SCALE GENOMIC DNA]</scope>
    <source>
        <strain evidence="3">PLY_AMNH</strain>
    </source>
</reference>
<reference evidence="3" key="2">
    <citation type="submission" date="2023-06" db="EMBL/GenBank/DDBJ databases">
        <title>Long-read-based genome assembly of the green algal bacterivore Cymbomonas tetramitiformis.</title>
        <authorList>
            <person name="Gyaltshen Y."/>
            <person name="Rozenberg A."/>
            <person name="Paasch A."/>
            <person name="Burns J.A."/>
            <person name="Warring S."/>
            <person name="Larson R."/>
            <person name="Maurer-Alcala X."/>
            <person name="Dacks J."/>
            <person name="Kim E."/>
        </authorList>
    </citation>
    <scope>NUCLEOTIDE SEQUENCE</scope>
    <source>
        <strain evidence="3">PLY_AMNH</strain>
    </source>
</reference>
<evidence type="ECO:0000256" key="1">
    <source>
        <dbReference type="SAM" id="Phobius"/>
    </source>
</evidence>
<evidence type="ECO:0000313" key="3">
    <source>
        <dbReference type="EMBL" id="KAK3289963.1"/>
    </source>
</evidence>